<evidence type="ECO:0000256" key="3">
    <source>
        <dbReference type="ARBA" id="ARBA00023163"/>
    </source>
</evidence>
<dbReference type="PROSITE" id="PS50863">
    <property type="entry name" value="B3"/>
    <property type="match status" value="2"/>
</dbReference>
<evidence type="ECO:0000256" key="1">
    <source>
        <dbReference type="ARBA" id="ARBA00023015"/>
    </source>
</evidence>
<dbReference type="GO" id="GO:0003677">
    <property type="term" value="F:DNA binding"/>
    <property type="evidence" value="ECO:0007669"/>
    <property type="project" value="UniProtKB-KW"/>
</dbReference>
<dbReference type="PANTHER" id="PTHR31391">
    <property type="entry name" value="B3 DOMAIN-CONTAINING PROTEIN OS11G0197600-RELATED"/>
    <property type="match status" value="1"/>
</dbReference>
<evidence type="ECO:0000256" key="4">
    <source>
        <dbReference type="ARBA" id="ARBA00023242"/>
    </source>
</evidence>
<dbReference type="AlphaFoldDB" id="A0A9D4UP01"/>
<keyword evidence="7" id="KW-1185">Reference proteome</keyword>
<evidence type="ECO:0000313" key="6">
    <source>
        <dbReference type="EMBL" id="KAI5071434.1"/>
    </source>
</evidence>
<dbReference type="InterPro" id="IPR003340">
    <property type="entry name" value="B3_DNA-bd"/>
</dbReference>
<keyword evidence="2" id="KW-0238">DNA-binding</keyword>
<dbReference type="PANTHER" id="PTHR31391:SF4">
    <property type="entry name" value="B3 DOMAIN-CONTAINING PROTEIN OS03G0184500"/>
    <property type="match status" value="1"/>
</dbReference>
<comment type="caution">
    <text evidence="6">The sequence shown here is derived from an EMBL/GenBank/DDBJ whole genome shotgun (WGS) entry which is preliminary data.</text>
</comment>
<gene>
    <name evidence="6" type="ORF">GOP47_0013685</name>
</gene>
<keyword evidence="3" id="KW-0804">Transcription</keyword>
<dbReference type="EMBL" id="JABFUD020000013">
    <property type="protein sequence ID" value="KAI5071434.1"/>
    <property type="molecule type" value="Genomic_DNA"/>
</dbReference>
<dbReference type="InterPro" id="IPR015300">
    <property type="entry name" value="DNA-bd_pseudobarrel_sf"/>
</dbReference>
<dbReference type="SUPFAM" id="SSF101936">
    <property type="entry name" value="DNA-binding pseudobarrel domain"/>
    <property type="match status" value="2"/>
</dbReference>
<evidence type="ECO:0000256" key="2">
    <source>
        <dbReference type="ARBA" id="ARBA00023125"/>
    </source>
</evidence>
<evidence type="ECO:0000313" key="7">
    <source>
        <dbReference type="Proteomes" id="UP000886520"/>
    </source>
</evidence>
<dbReference type="Gene3D" id="2.40.330.10">
    <property type="entry name" value="DNA-binding pseudobarrel domain"/>
    <property type="match status" value="2"/>
</dbReference>
<keyword evidence="1" id="KW-0805">Transcription regulation</keyword>
<feature type="domain" description="TF-B3" evidence="5">
    <location>
        <begin position="1"/>
        <end position="45"/>
    </location>
</feature>
<accession>A0A9D4UP01</accession>
<dbReference type="InterPro" id="IPR044837">
    <property type="entry name" value="REM16-like"/>
</dbReference>
<feature type="domain" description="TF-B3" evidence="5">
    <location>
        <begin position="198"/>
        <end position="291"/>
    </location>
</feature>
<organism evidence="6 7">
    <name type="scientific">Adiantum capillus-veneris</name>
    <name type="common">Maidenhair fern</name>
    <dbReference type="NCBI Taxonomy" id="13818"/>
    <lineage>
        <taxon>Eukaryota</taxon>
        <taxon>Viridiplantae</taxon>
        <taxon>Streptophyta</taxon>
        <taxon>Embryophyta</taxon>
        <taxon>Tracheophyta</taxon>
        <taxon>Polypodiopsida</taxon>
        <taxon>Polypodiidae</taxon>
        <taxon>Polypodiales</taxon>
        <taxon>Pteridineae</taxon>
        <taxon>Pteridaceae</taxon>
        <taxon>Vittarioideae</taxon>
        <taxon>Adiantum</taxon>
    </lineage>
</organism>
<protein>
    <recommendedName>
        <fullName evidence="5">TF-B3 domain-containing protein</fullName>
    </recommendedName>
</protein>
<dbReference type="OrthoDB" id="1666376at2759"/>
<sequence length="547" mass="62048">MKVTSMGFKTGWRKFAADHQLAQGDVLVLKLMSKSHFKVKTFGKHGLLKDLVLKKEKEGKRKHINENEADHLQCPAKRHKGYNADSNLCKNRETTEAKQEWNFGKSIVSCSKGDTPAEMDSLETVIDEFMVLDEEPRYAARNFFPFTLLEKAEVSQVPKDNTPMDLSTIISQRRPVSQAEKERALNAAKRFKTSLPAFRKIMKKSNVYRGFWLGISRGFAAEHLPCETQQVILTNSSRKQWITKLLGSRSNPGLSGGWKKFAVDNYLEEGDVCVFELTDKTSLHLTVHIYRVVELDKMQMQDKTRLAKKCHLIGAGKMRGAISGDGMKSNIIARTNSLPTVHHDHQLFPEQKPTENGELCGIEVEICQHLKSMLLQKQVKEEETIQPELGPCIVKAEPLDLLEMGLCTDKINEMQNHPPEKIHEDLSRKAKHEARRQTAASNVKMRGRIVVETECLDNTQAKKCPLDVNGCIQTQLNAASTREPKTFCYYDVERLINRRKGKSEDEFLVQLSAKAKSGTQTSICSREQGSWWVPMSFFKPGFDSCHL</sequence>
<reference evidence="6" key="1">
    <citation type="submission" date="2021-01" db="EMBL/GenBank/DDBJ databases">
        <title>Adiantum capillus-veneris genome.</title>
        <authorList>
            <person name="Fang Y."/>
            <person name="Liao Q."/>
        </authorList>
    </citation>
    <scope>NUCLEOTIDE SEQUENCE</scope>
    <source>
        <strain evidence="6">H3</strain>
        <tissue evidence="6">Leaf</tissue>
    </source>
</reference>
<dbReference type="Pfam" id="PF02362">
    <property type="entry name" value="B3"/>
    <property type="match status" value="1"/>
</dbReference>
<evidence type="ECO:0000259" key="5">
    <source>
        <dbReference type="PROSITE" id="PS50863"/>
    </source>
</evidence>
<dbReference type="SMART" id="SM01019">
    <property type="entry name" value="B3"/>
    <property type="match status" value="1"/>
</dbReference>
<dbReference type="Proteomes" id="UP000886520">
    <property type="component" value="Chromosome 13"/>
</dbReference>
<name>A0A9D4UP01_ADICA</name>
<proteinExistence type="predicted"/>
<dbReference type="CDD" id="cd10017">
    <property type="entry name" value="B3_DNA"/>
    <property type="match status" value="2"/>
</dbReference>
<keyword evidence="4" id="KW-0539">Nucleus</keyword>